<keyword evidence="8 10" id="KW-0675">Receptor</keyword>
<dbReference type="InterPro" id="IPR004117">
    <property type="entry name" value="7tm6_olfct_rcpt"/>
</dbReference>
<accession>A0ABM3FR32</accession>
<proteinExistence type="inferred from homology"/>
<keyword evidence="9 10" id="KW-0807">Transducer</keyword>
<comment type="subcellular location">
    <subcellularLocation>
        <location evidence="1 10">Cell membrane</location>
        <topology evidence="1 10">Multi-pass membrane protein</topology>
    </subcellularLocation>
</comment>
<keyword evidence="5 10" id="KW-0552">Olfaction</keyword>
<feature type="transmembrane region" description="Helical" evidence="10">
    <location>
        <begin position="264"/>
        <end position="285"/>
    </location>
</feature>
<name>A0ABM3FR32_NEOLC</name>
<dbReference type="RefSeq" id="XP_046590496.1">
    <property type="nucleotide sequence ID" value="XM_046734540.1"/>
</dbReference>
<evidence type="ECO:0000256" key="1">
    <source>
        <dbReference type="ARBA" id="ARBA00004651"/>
    </source>
</evidence>
<dbReference type="PANTHER" id="PTHR21137:SF35">
    <property type="entry name" value="ODORANT RECEPTOR 19A-RELATED"/>
    <property type="match status" value="1"/>
</dbReference>
<dbReference type="GeneID" id="107222786"/>
<keyword evidence="6 10" id="KW-1133">Transmembrane helix</keyword>
<feature type="transmembrane region" description="Helical" evidence="10">
    <location>
        <begin position="130"/>
        <end position="149"/>
    </location>
</feature>
<evidence type="ECO:0000256" key="10">
    <source>
        <dbReference type="RuleBase" id="RU351113"/>
    </source>
</evidence>
<evidence type="ECO:0000313" key="11">
    <source>
        <dbReference type="Proteomes" id="UP000829291"/>
    </source>
</evidence>
<dbReference type="PANTHER" id="PTHR21137">
    <property type="entry name" value="ODORANT RECEPTOR"/>
    <property type="match status" value="1"/>
</dbReference>
<keyword evidence="11" id="KW-1185">Reference proteome</keyword>
<protein>
    <recommendedName>
        <fullName evidence="10">Odorant receptor</fullName>
    </recommendedName>
</protein>
<sequence length="354" mass="40702">MDQVTSPAKMEASRAVQLLGWMKTILSVVGLWPLEINDRRFAFSMICMVVHISSEYADLFHFIGSLEHVVSNLTETITYMVATSQLALLRINSRQFREVIYEVQDNFQRESHLTSEERRIFSKYYSKTRLIIQLTVLGELTTAFIYYFAPITNILVTINRNGTTELDLPYHSRTFYDLSNIHLYVLTYAAQLPFTVVMSVGLIGPDCLIVFLTLHVCARLSSLVERINNIRTNRQVCCQEIKEFVRGHIRLIWMAKTLGKASSVLLLTQLFGGMLLICILSYHVLLSDRVHESLSECRWYEMSTEHAKWMVICMARAQQPLVMTAGKFYTFSLGSFTEIIKTSMAYLSVLRNLI</sequence>
<dbReference type="Pfam" id="PF02949">
    <property type="entry name" value="7tm_6"/>
    <property type="match status" value="2"/>
</dbReference>
<evidence type="ECO:0000256" key="2">
    <source>
        <dbReference type="ARBA" id="ARBA00022475"/>
    </source>
</evidence>
<evidence type="ECO:0000256" key="5">
    <source>
        <dbReference type="ARBA" id="ARBA00022725"/>
    </source>
</evidence>
<dbReference type="Proteomes" id="UP000829291">
    <property type="component" value="Chromosome 3"/>
</dbReference>
<keyword evidence="2" id="KW-1003">Cell membrane</keyword>
<evidence type="ECO:0000256" key="3">
    <source>
        <dbReference type="ARBA" id="ARBA00022606"/>
    </source>
</evidence>
<reference evidence="12" key="1">
    <citation type="submission" date="2025-08" db="UniProtKB">
        <authorList>
            <consortium name="RefSeq"/>
        </authorList>
    </citation>
    <scope>IDENTIFICATION</scope>
    <source>
        <tissue evidence="12">Thorax and Abdomen</tissue>
    </source>
</reference>
<evidence type="ECO:0000256" key="7">
    <source>
        <dbReference type="ARBA" id="ARBA00023136"/>
    </source>
</evidence>
<evidence type="ECO:0000256" key="8">
    <source>
        <dbReference type="ARBA" id="ARBA00023170"/>
    </source>
</evidence>
<keyword evidence="3 10" id="KW-0716">Sensory transduction</keyword>
<keyword evidence="7 10" id="KW-0472">Membrane</keyword>
<keyword evidence="4 10" id="KW-0812">Transmembrane</keyword>
<evidence type="ECO:0000313" key="12">
    <source>
        <dbReference type="RefSeq" id="XP_046590496.1"/>
    </source>
</evidence>
<organism evidence="11 12">
    <name type="scientific">Neodiprion lecontei</name>
    <name type="common">Redheaded pine sawfly</name>
    <dbReference type="NCBI Taxonomy" id="441921"/>
    <lineage>
        <taxon>Eukaryota</taxon>
        <taxon>Metazoa</taxon>
        <taxon>Ecdysozoa</taxon>
        <taxon>Arthropoda</taxon>
        <taxon>Hexapoda</taxon>
        <taxon>Insecta</taxon>
        <taxon>Pterygota</taxon>
        <taxon>Neoptera</taxon>
        <taxon>Endopterygota</taxon>
        <taxon>Hymenoptera</taxon>
        <taxon>Tenthredinoidea</taxon>
        <taxon>Diprionidae</taxon>
        <taxon>Diprioninae</taxon>
        <taxon>Neodiprion</taxon>
    </lineage>
</organism>
<comment type="caution">
    <text evidence="10">Lacks conserved residue(s) required for the propagation of feature annotation.</text>
</comment>
<evidence type="ECO:0000256" key="6">
    <source>
        <dbReference type="ARBA" id="ARBA00022989"/>
    </source>
</evidence>
<gene>
    <name evidence="12" type="primary">LOC107222786</name>
</gene>
<evidence type="ECO:0000256" key="9">
    <source>
        <dbReference type="ARBA" id="ARBA00023224"/>
    </source>
</evidence>
<comment type="similarity">
    <text evidence="10">Belongs to the insect chemoreceptor superfamily. Heteromeric odorant receptor channel (TC 1.A.69) family.</text>
</comment>
<feature type="transmembrane region" description="Helical" evidence="10">
    <location>
        <begin position="192"/>
        <end position="217"/>
    </location>
</feature>
<evidence type="ECO:0000256" key="4">
    <source>
        <dbReference type="ARBA" id="ARBA00022692"/>
    </source>
</evidence>